<keyword evidence="1" id="KW-1133">Transmembrane helix</keyword>
<feature type="transmembrane region" description="Helical" evidence="1">
    <location>
        <begin position="7"/>
        <end position="26"/>
    </location>
</feature>
<keyword evidence="1" id="KW-0472">Membrane</keyword>
<keyword evidence="1" id="KW-0812">Transmembrane</keyword>
<keyword evidence="3" id="KW-1185">Reference proteome</keyword>
<protein>
    <submittedName>
        <fullName evidence="2">Uncharacterized protein</fullName>
    </submittedName>
</protein>
<proteinExistence type="predicted"/>
<name>L1M9Y4_9CORY</name>
<dbReference type="EMBL" id="AMEM01000041">
    <property type="protein sequence ID" value="EKX87840.1"/>
    <property type="molecule type" value="Genomic_DNA"/>
</dbReference>
<accession>L1M9Y4</accession>
<dbReference type="HOGENOM" id="CLU_2933521_0_0_11"/>
<evidence type="ECO:0000313" key="2">
    <source>
        <dbReference type="EMBL" id="EKX87840.1"/>
    </source>
</evidence>
<comment type="caution">
    <text evidence="2">The sequence shown here is derived from an EMBL/GenBank/DDBJ whole genome shotgun (WGS) entry which is preliminary data.</text>
</comment>
<feature type="transmembrane region" description="Helical" evidence="1">
    <location>
        <begin position="32"/>
        <end position="52"/>
    </location>
</feature>
<dbReference type="Proteomes" id="UP000010445">
    <property type="component" value="Unassembled WGS sequence"/>
</dbReference>
<gene>
    <name evidence="2" type="ORF">HMPREF9997_02618</name>
</gene>
<sequence>MSQRKIAILSICAAWFAVLCAILLGVMIGKHLVVLVIFSAISAFFVTLTWAIRLRNPSVQ</sequence>
<dbReference type="AlphaFoldDB" id="L1M9Y4"/>
<evidence type="ECO:0000313" key="3">
    <source>
        <dbReference type="Proteomes" id="UP000010445"/>
    </source>
</evidence>
<organism evidence="2 3">
    <name type="scientific">Corynebacterium durum F0235</name>
    <dbReference type="NCBI Taxonomy" id="1035195"/>
    <lineage>
        <taxon>Bacteria</taxon>
        <taxon>Bacillati</taxon>
        <taxon>Actinomycetota</taxon>
        <taxon>Actinomycetes</taxon>
        <taxon>Mycobacteriales</taxon>
        <taxon>Corynebacteriaceae</taxon>
        <taxon>Corynebacterium</taxon>
    </lineage>
</organism>
<reference evidence="2 3" key="1">
    <citation type="submission" date="2012-05" db="EMBL/GenBank/DDBJ databases">
        <authorList>
            <person name="Weinstock G."/>
            <person name="Sodergren E."/>
            <person name="Lobos E.A."/>
            <person name="Fulton L."/>
            <person name="Fulton R."/>
            <person name="Courtney L."/>
            <person name="Fronick C."/>
            <person name="O'Laughlin M."/>
            <person name="Godfrey J."/>
            <person name="Wilson R.M."/>
            <person name="Miner T."/>
            <person name="Farmer C."/>
            <person name="Delehaunty K."/>
            <person name="Cordes M."/>
            <person name="Minx P."/>
            <person name="Tomlinson C."/>
            <person name="Chen J."/>
            <person name="Wollam A."/>
            <person name="Pepin K.H."/>
            <person name="Bhonagiri V."/>
            <person name="Zhang X."/>
            <person name="Suruliraj S."/>
            <person name="Warren W."/>
            <person name="Mitreva M."/>
            <person name="Mardis E.R."/>
            <person name="Wilson R.K."/>
        </authorList>
    </citation>
    <scope>NUCLEOTIDE SEQUENCE [LARGE SCALE GENOMIC DNA]</scope>
    <source>
        <strain evidence="2 3">F0235</strain>
    </source>
</reference>
<evidence type="ECO:0000256" key="1">
    <source>
        <dbReference type="SAM" id="Phobius"/>
    </source>
</evidence>